<dbReference type="InterPro" id="IPR008258">
    <property type="entry name" value="Transglycosylase_SLT_dom_1"/>
</dbReference>
<feature type="region of interest" description="Disordered" evidence="1">
    <location>
        <begin position="203"/>
        <end position="235"/>
    </location>
</feature>
<feature type="domain" description="Transglycosylase SLT" evidence="2">
    <location>
        <begin position="11"/>
        <end position="132"/>
    </location>
</feature>
<evidence type="ECO:0000313" key="3">
    <source>
        <dbReference type="EMBL" id="KPW20474.1"/>
    </source>
</evidence>
<protein>
    <recommendedName>
        <fullName evidence="2">Transglycosylase SLT domain-containing protein</fullName>
    </recommendedName>
</protein>
<gene>
    <name evidence="3" type="ORF">ALO91_200059</name>
</gene>
<organism evidence="3 4">
    <name type="scientific">Pseudomonas syringae pv. aceris</name>
    <dbReference type="NCBI Taxonomy" id="199198"/>
    <lineage>
        <taxon>Bacteria</taxon>
        <taxon>Pseudomonadati</taxon>
        <taxon>Pseudomonadota</taxon>
        <taxon>Gammaproteobacteria</taxon>
        <taxon>Pseudomonadales</taxon>
        <taxon>Pseudomonadaceae</taxon>
        <taxon>Pseudomonas</taxon>
        <taxon>Pseudomonas syringae</taxon>
    </lineage>
</organism>
<dbReference type="InterPro" id="IPR023346">
    <property type="entry name" value="Lysozyme-like_dom_sf"/>
</dbReference>
<comment type="caution">
    <text evidence="3">The sequence shown here is derived from an EMBL/GenBank/DDBJ whole genome shotgun (WGS) entry which is preliminary data.</text>
</comment>
<dbReference type="CDD" id="cd16892">
    <property type="entry name" value="LT_VirB1-like"/>
    <property type="match status" value="1"/>
</dbReference>
<dbReference type="Gene3D" id="1.10.530.10">
    <property type="match status" value="1"/>
</dbReference>
<sequence>MLTTSAFLALAMQCAPSIHPDTLTPIVKTESSFNPYAIGVVGRVLPRQPQTLDEAVLAVKKLVAEGADFSIGLGQINRQHFDVSRPEPVFEPCTNLRMAARELQACYVKVRKTDPDVQSALHKAISCYYSGNPKRGFKAEAAFGGSSHVQRVLANAGGTSVTVPALEGGSAEPNQLQRAQAPASAVEPTYESWDVLRQYPRYLPPATPSVSAPPAAPAPPAVSPEEPSTLPKEDQ</sequence>
<dbReference type="Proteomes" id="UP000050297">
    <property type="component" value="Unassembled WGS sequence"/>
</dbReference>
<dbReference type="AlphaFoldDB" id="A0A0L8IUQ0"/>
<proteinExistence type="predicted"/>
<dbReference type="EMBL" id="LJPM01000253">
    <property type="protein sequence ID" value="KPW20474.1"/>
    <property type="molecule type" value="Genomic_DNA"/>
</dbReference>
<name>A0A0L8IUQ0_PSESX</name>
<dbReference type="PATRIC" id="fig|199198.4.peg.2096"/>
<reference evidence="3 4" key="1">
    <citation type="submission" date="2015-09" db="EMBL/GenBank/DDBJ databases">
        <title>Genome announcement of multiple Pseudomonas syringae strains.</title>
        <authorList>
            <person name="Thakur S."/>
            <person name="Wang P.W."/>
            <person name="Gong Y."/>
            <person name="Weir B.S."/>
            <person name="Guttman D.S."/>
        </authorList>
    </citation>
    <scope>NUCLEOTIDE SEQUENCE [LARGE SCALE GENOMIC DNA]</scope>
    <source>
        <strain evidence="3 4">ICMP2802</strain>
    </source>
</reference>
<dbReference type="Pfam" id="PF01464">
    <property type="entry name" value="SLT"/>
    <property type="match status" value="1"/>
</dbReference>
<evidence type="ECO:0000256" key="1">
    <source>
        <dbReference type="SAM" id="MobiDB-lite"/>
    </source>
</evidence>
<dbReference type="RefSeq" id="WP_003407112.1">
    <property type="nucleotide sequence ID" value="NZ_LGAR01000062.1"/>
</dbReference>
<dbReference type="SUPFAM" id="SSF53955">
    <property type="entry name" value="Lysozyme-like"/>
    <property type="match status" value="1"/>
</dbReference>
<evidence type="ECO:0000259" key="2">
    <source>
        <dbReference type="Pfam" id="PF01464"/>
    </source>
</evidence>
<evidence type="ECO:0000313" key="4">
    <source>
        <dbReference type="Proteomes" id="UP000050297"/>
    </source>
</evidence>
<accession>A0A0L8IUQ0</accession>